<dbReference type="AlphaFoldDB" id="A0A484MLJ8"/>
<dbReference type="FunFam" id="3.40.50.300:FF:000480">
    <property type="entry name" value="DExH-box ATP-dependent RNA helicase DExH3"/>
    <property type="match status" value="1"/>
</dbReference>
<dbReference type="GO" id="GO:0003724">
    <property type="term" value="F:RNA helicase activity"/>
    <property type="evidence" value="ECO:0007669"/>
    <property type="project" value="UniProtKB-EC"/>
</dbReference>
<name>A0A484MLJ8_9ASTE</name>
<sequence length="420" mass="47371">MKGYLQLGWAQSLYIDGYSQPLVLHLQRTRQSEREDQLEPASCAQGMANSSLLGPILFIQISHQLRQKWRQHTKEYAEVYLFLNCPVNLYIDSKSCANNLTNFSNNDFFTSMTREMINRSGGRVNHIFREANTAAHHLAQHALQENNFSNFYSLVSLPKRSRGSIACDDALNRSNFDSYSARARDSLACWSPDSVGFNLIEAVLCHICRKQRPGAVLVFMTGWEDISCLRDQLKAHPLLGDPNRVFVLPCHGSMATSEQKLIFERPLQNVRKIVLAKNMAEASITINDIVFVVDCGKAKETSYDALNNTPCLLPSWISQASARQRRGRAGRVQPGECYHLYPRCVYEAFAEYQLPELLRTPLNSLCLQIKSLQVGIIAEFLSAALQSPEPLAVQNAIEFLKMIGALDEHKNLTHLGIHDQ</sequence>
<dbReference type="PROSITE" id="PS51194">
    <property type="entry name" value="HELICASE_CTER"/>
    <property type="match status" value="1"/>
</dbReference>
<organism evidence="5 6">
    <name type="scientific">Cuscuta campestris</name>
    <dbReference type="NCBI Taxonomy" id="132261"/>
    <lineage>
        <taxon>Eukaryota</taxon>
        <taxon>Viridiplantae</taxon>
        <taxon>Streptophyta</taxon>
        <taxon>Embryophyta</taxon>
        <taxon>Tracheophyta</taxon>
        <taxon>Spermatophyta</taxon>
        <taxon>Magnoliopsida</taxon>
        <taxon>eudicotyledons</taxon>
        <taxon>Gunneridae</taxon>
        <taxon>Pentapetalae</taxon>
        <taxon>asterids</taxon>
        <taxon>lamiids</taxon>
        <taxon>Solanales</taxon>
        <taxon>Convolvulaceae</taxon>
        <taxon>Cuscuteae</taxon>
        <taxon>Cuscuta</taxon>
        <taxon>Cuscuta subgen. Grammica</taxon>
        <taxon>Cuscuta sect. Cleistogrammica</taxon>
    </lineage>
</organism>
<dbReference type="GO" id="GO:0005634">
    <property type="term" value="C:nucleus"/>
    <property type="evidence" value="ECO:0007669"/>
    <property type="project" value="TreeGrafter"/>
</dbReference>
<dbReference type="InterPro" id="IPR001650">
    <property type="entry name" value="Helicase_C-like"/>
</dbReference>
<proteinExistence type="predicted"/>
<dbReference type="PANTHER" id="PTHR18934">
    <property type="entry name" value="ATP-DEPENDENT RNA HELICASE"/>
    <property type="match status" value="1"/>
</dbReference>
<dbReference type="Gene3D" id="3.40.50.300">
    <property type="entry name" value="P-loop containing nucleotide triphosphate hydrolases"/>
    <property type="match status" value="1"/>
</dbReference>
<dbReference type="EMBL" id="OOIL02003814">
    <property type="protein sequence ID" value="VFQ89695.1"/>
    <property type="molecule type" value="Genomic_DNA"/>
</dbReference>
<dbReference type="SMART" id="SM00490">
    <property type="entry name" value="HELICc"/>
    <property type="match status" value="1"/>
</dbReference>
<dbReference type="SUPFAM" id="SSF52540">
    <property type="entry name" value="P-loop containing nucleoside triphosphate hydrolases"/>
    <property type="match status" value="1"/>
</dbReference>
<dbReference type="EC" id="3.6.4.13" evidence="2"/>
<dbReference type="GO" id="GO:0009536">
    <property type="term" value="C:plastid"/>
    <property type="evidence" value="ECO:0007669"/>
    <property type="project" value="UniProtKB-SubCell"/>
</dbReference>
<dbReference type="Pfam" id="PF00271">
    <property type="entry name" value="Helicase_C"/>
    <property type="match status" value="1"/>
</dbReference>
<feature type="domain" description="Helicase C-terminal" evidence="4">
    <location>
        <begin position="199"/>
        <end position="373"/>
    </location>
</feature>
<reference evidence="5 6" key="1">
    <citation type="submission" date="2018-04" db="EMBL/GenBank/DDBJ databases">
        <authorList>
            <person name="Vogel A."/>
        </authorList>
    </citation>
    <scope>NUCLEOTIDE SEQUENCE [LARGE SCALE GENOMIC DNA]</scope>
</reference>
<dbReference type="InterPro" id="IPR027417">
    <property type="entry name" value="P-loop_NTPase"/>
</dbReference>
<evidence type="ECO:0000313" key="5">
    <source>
        <dbReference type="EMBL" id="VFQ89695.1"/>
    </source>
</evidence>
<protein>
    <recommendedName>
        <fullName evidence="2">RNA helicase</fullName>
        <ecNumber evidence="2">3.6.4.13</ecNumber>
    </recommendedName>
</protein>
<keyword evidence="6" id="KW-1185">Reference proteome</keyword>
<evidence type="ECO:0000313" key="6">
    <source>
        <dbReference type="Proteomes" id="UP000595140"/>
    </source>
</evidence>
<evidence type="ECO:0000256" key="3">
    <source>
        <dbReference type="ARBA" id="ARBA00047984"/>
    </source>
</evidence>
<comment type="subcellular location">
    <subcellularLocation>
        <location evidence="1">Plastid</location>
    </subcellularLocation>
</comment>
<gene>
    <name evidence="5" type="ORF">CCAM_LOCUS31471</name>
</gene>
<dbReference type="OrthoDB" id="5600252at2759"/>
<evidence type="ECO:0000259" key="4">
    <source>
        <dbReference type="PROSITE" id="PS51194"/>
    </source>
</evidence>
<comment type="catalytic activity">
    <reaction evidence="3">
        <text>ATP + H2O = ADP + phosphate + H(+)</text>
        <dbReference type="Rhea" id="RHEA:13065"/>
        <dbReference type="ChEBI" id="CHEBI:15377"/>
        <dbReference type="ChEBI" id="CHEBI:15378"/>
        <dbReference type="ChEBI" id="CHEBI:30616"/>
        <dbReference type="ChEBI" id="CHEBI:43474"/>
        <dbReference type="ChEBI" id="CHEBI:456216"/>
        <dbReference type="EC" id="3.6.4.13"/>
    </reaction>
</comment>
<accession>A0A484MLJ8</accession>
<dbReference type="Proteomes" id="UP000595140">
    <property type="component" value="Unassembled WGS sequence"/>
</dbReference>
<dbReference type="PANTHER" id="PTHR18934:SF103">
    <property type="entry name" value="RNA HELICASE"/>
    <property type="match status" value="1"/>
</dbReference>
<dbReference type="GO" id="GO:0003723">
    <property type="term" value="F:RNA binding"/>
    <property type="evidence" value="ECO:0007669"/>
    <property type="project" value="TreeGrafter"/>
</dbReference>
<dbReference type="Gene3D" id="1.20.120.1080">
    <property type="match status" value="1"/>
</dbReference>
<evidence type="ECO:0000256" key="1">
    <source>
        <dbReference type="ARBA" id="ARBA00004474"/>
    </source>
</evidence>
<evidence type="ECO:0000256" key="2">
    <source>
        <dbReference type="ARBA" id="ARBA00012552"/>
    </source>
</evidence>
<dbReference type="CDD" id="cd18791">
    <property type="entry name" value="SF2_C_RHA"/>
    <property type="match status" value="1"/>
</dbReference>